<keyword evidence="9" id="KW-1015">Disulfide bond</keyword>
<evidence type="ECO:0000256" key="11">
    <source>
        <dbReference type="SAM" id="MobiDB-lite"/>
    </source>
</evidence>
<keyword evidence="3 10" id="KW-0812">Transmembrane</keyword>
<feature type="chain" id="PRO_5005394682" evidence="10">
    <location>
        <begin position="21"/>
        <end position="651"/>
    </location>
</feature>
<evidence type="ECO:0000256" key="10">
    <source>
        <dbReference type="RuleBase" id="RU362126"/>
    </source>
</evidence>
<keyword evidence="6 10" id="KW-0472">Membrane</keyword>
<evidence type="ECO:0000256" key="6">
    <source>
        <dbReference type="ARBA" id="ARBA00023136"/>
    </source>
</evidence>
<evidence type="ECO:0000256" key="7">
    <source>
        <dbReference type="ARBA" id="ARBA00023186"/>
    </source>
</evidence>
<evidence type="ECO:0000256" key="3">
    <source>
        <dbReference type="ARBA" id="ARBA00022692"/>
    </source>
</evidence>
<dbReference type="Pfam" id="PF00262">
    <property type="entry name" value="Calreticulin"/>
    <property type="match status" value="1"/>
</dbReference>
<comment type="subcellular location">
    <subcellularLocation>
        <location evidence="1">Endoplasmic reticulum membrane</location>
        <topology evidence="1">Single-pass type I membrane protein</topology>
    </subcellularLocation>
</comment>
<evidence type="ECO:0000256" key="9">
    <source>
        <dbReference type="PIRSR" id="PIRSR601580-3"/>
    </source>
</evidence>
<dbReference type="GO" id="GO:0051082">
    <property type="term" value="F:unfolded protein binding"/>
    <property type="evidence" value="ECO:0007669"/>
    <property type="project" value="InterPro"/>
</dbReference>
<dbReference type="PANTHER" id="PTHR11073">
    <property type="entry name" value="CALRETICULIN AND CALNEXIN"/>
    <property type="match status" value="1"/>
</dbReference>
<dbReference type="InterPro" id="IPR001580">
    <property type="entry name" value="Calret/calnex"/>
</dbReference>
<gene>
    <name evidence="12" type="ORF">WH47_01598</name>
</gene>
<keyword evidence="7 10" id="KW-0143">Chaperone</keyword>
<feature type="region of interest" description="Disordered" evidence="11">
    <location>
        <begin position="550"/>
        <end position="651"/>
    </location>
</feature>
<dbReference type="AlphaFoldDB" id="A0A0L7R0P6"/>
<feature type="compositionally biased region" description="Acidic residues" evidence="11">
    <location>
        <begin position="256"/>
        <end position="269"/>
    </location>
</feature>
<feature type="compositionally biased region" description="Polar residues" evidence="11">
    <location>
        <begin position="595"/>
        <end position="609"/>
    </location>
</feature>
<dbReference type="GO" id="GO:0005789">
    <property type="term" value="C:endoplasmic reticulum membrane"/>
    <property type="evidence" value="ECO:0007669"/>
    <property type="project" value="UniProtKB-SubCell"/>
</dbReference>
<evidence type="ECO:0000256" key="4">
    <source>
        <dbReference type="ARBA" id="ARBA00022824"/>
    </source>
</evidence>
<dbReference type="SUPFAM" id="SSF49899">
    <property type="entry name" value="Concanavalin A-like lectins/glucanases"/>
    <property type="match status" value="1"/>
</dbReference>
<dbReference type="PANTHER" id="PTHR11073:SF1">
    <property type="entry name" value="CALNEXIN 14D-RELATED"/>
    <property type="match status" value="1"/>
</dbReference>
<dbReference type="FunFam" id="2.60.120.200:FF:000011">
    <property type="entry name" value="Probable calnexin"/>
    <property type="match status" value="1"/>
</dbReference>
<dbReference type="STRING" id="597456.A0A0L7R0P6"/>
<evidence type="ECO:0000256" key="5">
    <source>
        <dbReference type="ARBA" id="ARBA00022989"/>
    </source>
</evidence>
<keyword evidence="13" id="KW-1185">Reference proteome</keyword>
<feature type="transmembrane region" description="Helical" evidence="10">
    <location>
        <begin position="463"/>
        <end position="484"/>
    </location>
</feature>
<reference evidence="12 13" key="1">
    <citation type="submission" date="2015-07" db="EMBL/GenBank/DDBJ databases">
        <title>The genome of Habropoda laboriosa.</title>
        <authorList>
            <person name="Pan H."/>
            <person name="Kapheim K."/>
        </authorList>
    </citation>
    <scope>NUCLEOTIDE SEQUENCE [LARGE SCALE GENOMIC DNA]</scope>
    <source>
        <strain evidence="12">0110345459</strain>
    </source>
</reference>
<dbReference type="SUPFAM" id="SSF63887">
    <property type="entry name" value="P-domain of calnexin/calreticulin"/>
    <property type="match status" value="1"/>
</dbReference>
<keyword evidence="4 10" id="KW-0256">Endoplasmic reticulum</keyword>
<feature type="region of interest" description="Disordered" evidence="11">
    <location>
        <begin position="249"/>
        <end position="269"/>
    </location>
</feature>
<dbReference type="PRINTS" id="PR00626">
    <property type="entry name" value="CALRETICULIN"/>
</dbReference>
<dbReference type="InterPro" id="IPR013320">
    <property type="entry name" value="ConA-like_dom_sf"/>
</dbReference>
<evidence type="ECO:0000256" key="1">
    <source>
        <dbReference type="ARBA" id="ARBA00004115"/>
    </source>
</evidence>
<dbReference type="PROSITE" id="PS00803">
    <property type="entry name" value="CALRETICULIN_1"/>
    <property type="match status" value="1"/>
</dbReference>
<dbReference type="InterPro" id="IPR009033">
    <property type="entry name" value="Calreticulin/calnexin_P_dom_sf"/>
</dbReference>
<dbReference type="GO" id="GO:0006457">
    <property type="term" value="P:protein folding"/>
    <property type="evidence" value="ECO:0007669"/>
    <property type="project" value="InterPro"/>
</dbReference>
<name>A0A0L7R0P6_9HYME</name>
<protein>
    <submittedName>
        <fullName evidence="12">Calnexin</fullName>
    </submittedName>
</protein>
<dbReference type="Gene3D" id="2.60.120.200">
    <property type="match status" value="1"/>
</dbReference>
<dbReference type="Gene3D" id="2.10.250.10">
    <property type="entry name" value="Calreticulin/calnexin, P domain"/>
    <property type="match status" value="1"/>
</dbReference>
<dbReference type="PROSITE" id="PS00804">
    <property type="entry name" value="CALRETICULIN_2"/>
    <property type="match status" value="1"/>
</dbReference>
<evidence type="ECO:0000256" key="2">
    <source>
        <dbReference type="ARBA" id="ARBA00010983"/>
    </source>
</evidence>
<comment type="function">
    <text evidence="8">Calcium-binding protein that interacts with newly synthesized monoglucosylated glycoproteins in the endoplasmic reticulum. It may act in assisting protein assembly and/or in the retention within the ER of unassembled protein subunits. It seems to play a major role in the quality control apparatus of the ER by the retention of incorrectly folded proteins. Required for embryogenesis and larval development under heat and ER stress conditions. May be important for germ cell development. Involved in neuronal necrotic cell death.</text>
</comment>
<dbReference type="FunFam" id="2.10.250.10:FF:000001">
    <property type="entry name" value="Calnexin homolog"/>
    <property type="match status" value="1"/>
</dbReference>
<feature type="transmembrane region" description="Helical" evidence="10">
    <location>
        <begin position="505"/>
        <end position="523"/>
    </location>
</feature>
<keyword evidence="10" id="KW-0732">Signal</keyword>
<keyword evidence="5 10" id="KW-1133">Transmembrane helix</keyword>
<evidence type="ECO:0000313" key="13">
    <source>
        <dbReference type="Proteomes" id="UP000053825"/>
    </source>
</evidence>
<dbReference type="EMBL" id="KQ414670">
    <property type="protein sequence ID" value="KOC64430.1"/>
    <property type="molecule type" value="Genomic_DNA"/>
</dbReference>
<feature type="disulfide bond" evidence="9">
    <location>
        <begin position="140"/>
        <end position="175"/>
    </location>
</feature>
<feature type="compositionally biased region" description="Acidic residues" evidence="11">
    <location>
        <begin position="625"/>
        <end position="638"/>
    </location>
</feature>
<dbReference type="OrthoDB" id="1938156at2759"/>
<feature type="signal peptide" evidence="10">
    <location>
        <begin position="1"/>
        <end position="20"/>
    </location>
</feature>
<organism evidence="12 13">
    <name type="scientific">Habropoda laboriosa</name>
    <dbReference type="NCBI Taxonomy" id="597456"/>
    <lineage>
        <taxon>Eukaryota</taxon>
        <taxon>Metazoa</taxon>
        <taxon>Ecdysozoa</taxon>
        <taxon>Arthropoda</taxon>
        <taxon>Hexapoda</taxon>
        <taxon>Insecta</taxon>
        <taxon>Pterygota</taxon>
        <taxon>Neoptera</taxon>
        <taxon>Endopterygota</taxon>
        <taxon>Hymenoptera</taxon>
        <taxon>Apocrita</taxon>
        <taxon>Aculeata</taxon>
        <taxon>Apoidea</taxon>
        <taxon>Anthophila</taxon>
        <taxon>Apidae</taxon>
        <taxon>Habropoda</taxon>
    </lineage>
</organism>
<proteinExistence type="inferred from homology"/>
<evidence type="ECO:0000256" key="8">
    <source>
        <dbReference type="ARBA" id="ARBA00053392"/>
    </source>
</evidence>
<sequence>MARLIANLIIYLCLLGSIISANEDGDSIVQDVVTKLVYKTPEVSGFAHLVETFDDEEKFKKTWVLSEAKKDSTDEDIAKYDGIWSVEEPKKHAQEGDLGLVLKSKARHAAVSTLLSKPFHFKSSPLVVQYEVNFQEGQECGGAYLKLLTLDLEHQDLKKFHDKTPYTIMFGPDKCGNDHMLHFIFRHKNPLNGTIEEKHCKKARERLEDFFKDKQPHLYTLIIRPDNSFEIKVDNKIVNSGSLLDDFTPPVNPPLEIEDPTDVQPEDWDDREKIPDLSAVKPEDWDEDAPAQIVDEDDIMPEGWLEDEPPMISNPDSVKPEDWDVEMDGEWEPPEIPNPKCADASGCGPYKQKMKKNPRYKGKWSPPLINNPNYKGKWKPRLMHNPDYFNDEHPFRMTPIFAVGFELWSMSTDIFFDNILVTDSEDVAKKWADATFEVRRAKIAEESVTLWGRILKATNYKPGWWALYFLYCAIPVVLYVWYLLKRAGEWSVWRQIGTFTAEHPWIWAVYIIAAGFPILLVIYCCCFASQEKYDLKDEDKQPLDINEEAAQKQEETENPPTSAEADEKENASLSAEAEEKESASVNAEADEKENASVSAGASEKQNASISVEADEETENQPAGTEAEEDTEKEIEEIIESEKNVSKKSQNI</sequence>
<evidence type="ECO:0000313" key="12">
    <source>
        <dbReference type="EMBL" id="KOC64430.1"/>
    </source>
</evidence>
<dbReference type="Proteomes" id="UP000053825">
    <property type="component" value="Unassembled WGS sequence"/>
</dbReference>
<dbReference type="GO" id="GO:0005509">
    <property type="term" value="F:calcium ion binding"/>
    <property type="evidence" value="ECO:0007669"/>
    <property type="project" value="InterPro"/>
</dbReference>
<accession>A0A0L7R0P6</accession>
<dbReference type="InterPro" id="IPR018124">
    <property type="entry name" value="Calret/calnex_CS"/>
</dbReference>
<comment type="similarity">
    <text evidence="2 10">Belongs to the calreticulin family.</text>
</comment>
<dbReference type="GO" id="GO:0036503">
    <property type="term" value="P:ERAD pathway"/>
    <property type="evidence" value="ECO:0007669"/>
    <property type="project" value="TreeGrafter"/>
</dbReference>